<reference evidence="1" key="1">
    <citation type="submission" date="2021-10" db="EMBL/GenBank/DDBJ databases">
        <title>De novo Genome Assembly of Clathrus columnatus (Basidiomycota, Fungi) Using Illumina and Nanopore Sequence Data.</title>
        <authorList>
            <person name="Ogiso-Tanaka E."/>
            <person name="Itagaki H."/>
            <person name="Hosoya T."/>
            <person name="Hosaka K."/>
        </authorList>
    </citation>
    <scope>NUCLEOTIDE SEQUENCE</scope>
    <source>
        <strain evidence="1">MO-923</strain>
    </source>
</reference>
<evidence type="ECO:0008006" key="3">
    <source>
        <dbReference type="Google" id="ProtNLM"/>
    </source>
</evidence>
<accession>A0AAV5AMX9</accession>
<evidence type="ECO:0000313" key="2">
    <source>
        <dbReference type="Proteomes" id="UP001050691"/>
    </source>
</evidence>
<comment type="caution">
    <text evidence="1">The sequence shown here is derived from an EMBL/GenBank/DDBJ whole genome shotgun (WGS) entry which is preliminary data.</text>
</comment>
<name>A0AAV5AMX9_9AGAM</name>
<dbReference type="EMBL" id="BPWL01000012">
    <property type="protein sequence ID" value="GJJ16006.1"/>
    <property type="molecule type" value="Genomic_DNA"/>
</dbReference>
<sequence>MTASGSSSHKHWKLNWWDLWPLVDNDKRPLQWTSESLILSPHPAPGVSVRLFPTSYTFLLPSPSAILGNPNAYSPPTVIEASPILDYIFAYFPSKTEDNVACLWTPCETLDTWKLDATWVCKRGQGIVLAKWLGRERSWSAGNPPTRGCSLGPISPFGHSRLLLVTQNHAIQIVDRVLPFHPFQMASASLLHACRGGSVDRPPMKEMINGPGGVTVCTKAAIGLGYNENSLIVATHTSLVAASTNTEFSDQTNHLPLVSTTTASPPSWDSFGSENSIHLCESERKARKTIVGEVIGLTHTFVANKIYTDSVVVFSIPSRRDETGVTFVGLVDLHGSRPNESGDSQEVIIGKVTALMIPSFDHDFRKEPSNLMASQSETISFVPMSAALSPNESLLCTSNSSWEYASNIVIHPIMRATLPLAIGEHPLEGILAASILSNRSNADILHLLSIPKIKDSDVFQVLYNCLCILKNQKFVKYDVDYTIIKLIIPLFRARGRISTAKNPDSEDLHERSDTALDICSIRALKTAFSSCKEDVGYDTEPVWNLVGLFLWFMGCLERLFRDLILLEGYLAVSGDLARLAPRFEELSDEMDGDSTSYFVPSSLIHLVHPYALRNLIDVLSHINSFRAYLDTLTASKLKSSLAKELVMDTLDKSGLNLKEIEVAIRKISQMEELRSLDEIVLEKSLCKMLPLPETYPILAKACRQLLRPEAISKARMFIKANDLVVGVDKPSPNFTPQSDIISKATLSSAPGNARMCAVCTGKTEVGQVPLPKGGGAGYSSWAIWEREWNRCMTEYDFTTCWAETLIEFCPSSSCFSDEFGDTSLAGFPFTEGSLRSPGVPTSIDNPVSRK</sequence>
<organism evidence="1 2">
    <name type="scientific">Clathrus columnatus</name>
    <dbReference type="NCBI Taxonomy" id="1419009"/>
    <lineage>
        <taxon>Eukaryota</taxon>
        <taxon>Fungi</taxon>
        <taxon>Dikarya</taxon>
        <taxon>Basidiomycota</taxon>
        <taxon>Agaricomycotina</taxon>
        <taxon>Agaricomycetes</taxon>
        <taxon>Phallomycetidae</taxon>
        <taxon>Phallales</taxon>
        <taxon>Clathraceae</taxon>
        <taxon>Clathrus</taxon>
    </lineage>
</organism>
<evidence type="ECO:0000313" key="1">
    <source>
        <dbReference type="EMBL" id="GJJ16006.1"/>
    </source>
</evidence>
<gene>
    <name evidence="1" type="ORF">Clacol_010285</name>
</gene>
<dbReference type="AlphaFoldDB" id="A0AAV5AMX9"/>
<protein>
    <recommendedName>
        <fullName evidence="3">Mediator of RNA polymerase II transcription subunit 16</fullName>
    </recommendedName>
</protein>
<dbReference type="Proteomes" id="UP001050691">
    <property type="component" value="Unassembled WGS sequence"/>
</dbReference>
<keyword evidence="2" id="KW-1185">Reference proteome</keyword>
<proteinExistence type="predicted"/>